<dbReference type="EMBL" id="GGEC01066321">
    <property type="protein sequence ID" value="MBX46805.1"/>
    <property type="molecule type" value="Transcribed_RNA"/>
</dbReference>
<reference evidence="1" key="1">
    <citation type="submission" date="2018-02" db="EMBL/GenBank/DDBJ databases">
        <title>Rhizophora mucronata_Transcriptome.</title>
        <authorList>
            <person name="Meera S.P."/>
            <person name="Sreeshan A."/>
            <person name="Augustine A."/>
        </authorList>
    </citation>
    <scope>NUCLEOTIDE SEQUENCE</scope>
    <source>
        <tissue evidence="1">Leaf</tissue>
    </source>
</reference>
<dbReference type="AlphaFoldDB" id="A0A2P2NWI0"/>
<accession>A0A2P2NWI0</accession>
<sequence>MHLSRSKISQFPGNFAKVGAEFSGLTFRVLEATWPFTRGLRRLF</sequence>
<evidence type="ECO:0000313" key="1">
    <source>
        <dbReference type="EMBL" id="MBX46805.1"/>
    </source>
</evidence>
<organism evidence="1">
    <name type="scientific">Rhizophora mucronata</name>
    <name type="common">Asiatic mangrove</name>
    <dbReference type="NCBI Taxonomy" id="61149"/>
    <lineage>
        <taxon>Eukaryota</taxon>
        <taxon>Viridiplantae</taxon>
        <taxon>Streptophyta</taxon>
        <taxon>Embryophyta</taxon>
        <taxon>Tracheophyta</taxon>
        <taxon>Spermatophyta</taxon>
        <taxon>Magnoliopsida</taxon>
        <taxon>eudicotyledons</taxon>
        <taxon>Gunneridae</taxon>
        <taxon>Pentapetalae</taxon>
        <taxon>rosids</taxon>
        <taxon>fabids</taxon>
        <taxon>Malpighiales</taxon>
        <taxon>Rhizophoraceae</taxon>
        <taxon>Rhizophora</taxon>
    </lineage>
</organism>
<name>A0A2P2NWI0_RHIMU</name>
<proteinExistence type="predicted"/>
<protein>
    <submittedName>
        <fullName evidence="1">Uncharacterized protein</fullName>
    </submittedName>
</protein>